<keyword evidence="2" id="KW-1185">Reference proteome</keyword>
<protein>
    <submittedName>
        <fullName evidence="1">PatU</fullName>
    </submittedName>
</protein>
<evidence type="ECO:0000313" key="2">
    <source>
        <dbReference type="Proteomes" id="UP000646053"/>
    </source>
</evidence>
<comment type="caution">
    <text evidence="1">The sequence shown here is derived from an EMBL/GenBank/DDBJ whole genome shotgun (WGS) entry which is preliminary data.</text>
</comment>
<organism evidence="1 2">
    <name type="scientific">Myxacorys almedinensis A</name>
    <dbReference type="NCBI Taxonomy" id="2690445"/>
    <lineage>
        <taxon>Bacteria</taxon>
        <taxon>Bacillati</taxon>
        <taxon>Cyanobacteriota</taxon>
        <taxon>Cyanophyceae</taxon>
        <taxon>Leptolyngbyales</taxon>
        <taxon>Leptolyngbyaceae</taxon>
        <taxon>Myxacorys</taxon>
        <taxon>Myxacorys almedinensis</taxon>
    </lineage>
</organism>
<dbReference type="AlphaFoldDB" id="A0A8J8CH43"/>
<accession>A0A8J8CH43</accession>
<sequence length="338" mass="37562">MNRVLSQMDREFETKKQILLNLLQTLGLAGQSPQSDSVAEVSSRDAVRESIEAPPSLFQEDFLLKPGEIPAVQDRFHALLKRRFQVEAQRKPPLFPWEKEITDYDAEAVGERAPRPVFAATSVWMTQLRDLQLPVPMPEHVLTELLTRCQAIVTSSLREGAKLVKAVDTLFPGQAQLLNDVAGYVMVSPARSSMASLQALAAKAGIEFPDQYEAAIETQQMALSLLAARDIMNTLTLTVSPKHPQLEREWLTELGAFSLRSHYHFGGGTVRLRVDAELPCGGSLQFQGEEFRSLADRDTAGGLSLEIRDFVPDRTYPLEVRLGEQDLLVFAIHPVSEG</sequence>
<reference evidence="1" key="1">
    <citation type="submission" date="2019-12" db="EMBL/GenBank/DDBJ databases">
        <title>High-Quality draft genome sequences of three cyanobacteria isolated from the limestone walls of the Old Cathedral of Coimbra.</title>
        <authorList>
            <person name="Tiago I."/>
            <person name="Soares F."/>
            <person name="Portugal A."/>
        </authorList>
    </citation>
    <scope>NUCLEOTIDE SEQUENCE</scope>
    <source>
        <strain evidence="1">A</strain>
    </source>
</reference>
<dbReference type="RefSeq" id="WP_238393031.1">
    <property type="nucleotide sequence ID" value="NZ_WVIE01000003.1"/>
</dbReference>
<dbReference type="Proteomes" id="UP000646053">
    <property type="component" value="Unassembled WGS sequence"/>
</dbReference>
<name>A0A8J8CH43_9CYAN</name>
<gene>
    <name evidence="1" type="ORF">GS601_03520</name>
</gene>
<dbReference type="EMBL" id="WVIE01000003">
    <property type="protein sequence ID" value="NDJ16368.1"/>
    <property type="molecule type" value="Genomic_DNA"/>
</dbReference>
<evidence type="ECO:0000313" key="1">
    <source>
        <dbReference type="EMBL" id="NDJ16368.1"/>
    </source>
</evidence>
<proteinExistence type="predicted"/>